<dbReference type="AlphaFoldDB" id="A0A8H9GH29"/>
<dbReference type="RefSeq" id="WP_171106934.1">
    <property type="nucleotide sequence ID" value="NZ_BMPT01000003.1"/>
</dbReference>
<accession>A0A8H9GH29</accession>
<evidence type="ECO:0000256" key="3">
    <source>
        <dbReference type="ARBA" id="ARBA00022679"/>
    </source>
</evidence>
<name>A0A8H9GH29_9MICO</name>
<dbReference type="PROSITE" id="PS00723">
    <property type="entry name" value="POLYPRENYL_SYNTHASE_1"/>
    <property type="match status" value="1"/>
</dbReference>
<evidence type="ECO:0000256" key="5">
    <source>
        <dbReference type="ARBA" id="ARBA00022842"/>
    </source>
</evidence>
<dbReference type="CDD" id="cd00685">
    <property type="entry name" value="Trans_IPPS_HT"/>
    <property type="match status" value="1"/>
</dbReference>
<proteinExistence type="inferred from homology"/>
<protein>
    <submittedName>
        <fullName evidence="7">Geranylgeranyl pyrophosphate synthase</fullName>
    </submittedName>
</protein>
<organism evidence="7 8">
    <name type="scientific">Promicromonospora citrea</name>
    <dbReference type="NCBI Taxonomy" id="43677"/>
    <lineage>
        <taxon>Bacteria</taxon>
        <taxon>Bacillati</taxon>
        <taxon>Actinomycetota</taxon>
        <taxon>Actinomycetes</taxon>
        <taxon>Micrococcales</taxon>
        <taxon>Promicromonosporaceae</taxon>
        <taxon>Promicromonospora</taxon>
    </lineage>
</organism>
<keyword evidence="5" id="KW-0460">Magnesium</keyword>
<dbReference type="Pfam" id="PF00348">
    <property type="entry name" value="polyprenyl_synt"/>
    <property type="match status" value="1"/>
</dbReference>
<dbReference type="EMBL" id="BMPT01000003">
    <property type="protein sequence ID" value="GGM17821.1"/>
    <property type="molecule type" value="Genomic_DNA"/>
</dbReference>
<evidence type="ECO:0000256" key="2">
    <source>
        <dbReference type="ARBA" id="ARBA00006706"/>
    </source>
</evidence>
<reference evidence="7" key="1">
    <citation type="journal article" date="2014" name="Int. J. Syst. Evol. Microbiol.">
        <title>Complete genome sequence of Corynebacterium casei LMG S-19264T (=DSM 44701T), isolated from a smear-ripened cheese.</title>
        <authorList>
            <consortium name="US DOE Joint Genome Institute (JGI-PGF)"/>
            <person name="Walter F."/>
            <person name="Albersmeier A."/>
            <person name="Kalinowski J."/>
            <person name="Ruckert C."/>
        </authorList>
    </citation>
    <scope>NUCLEOTIDE SEQUENCE</scope>
    <source>
        <strain evidence="7">JCM 3051</strain>
    </source>
</reference>
<evidence type="ECO:0000256" key="6">
    <source>
        <dbReference type="RuleBase" id="RU004466"/>
    </source>
</evidence>
<dbReference type="PANTHER" id="PTHR12001">
    <property type="entry name" value="GERANYLGERANYL PYROPHOSPHATE SYNTHASE"/>
    <property type="match status" value="1"/>
</dbReference>
<keyword evidence="8" id="KW-1185">Reference proteome</keyword>
<evidence type="ECO:0000313" key="8">
    <source>
        <dbReference type="Proteomes" id="UP000655589"/>
    </source>
</evidence>
<dbReference type="PANTHER" id="PTHR12001:SF85">
    <property type="entry name" value="SHORT CHAIN ISOPRENYL DIPHOSPHATE SYNTHASE"/>
    <property type="match status" value="1"/>
</dbReference>
<evidence type="ECO:0000256" key="4">
    <source>
        <dbReference type="ARBA" id="ARBA00022723"/>
    </source>
</evidence>
<evidence type="ECO:0000313" key="7">
    <source>
        <dbReference type="EMBL" id="GGM17821.1"/>
    </source>
</evidence>
<dbReference type="SFLD" id="SFLDS00005">
    <property type="entry name" value="Isoprenoid_Synthase_Type_I"/>
    <property type="match status" value="1"/>
</dbReference>
<comment type="similarity">
    <text evidence="2 6">Belongs to the FPP/GGPP synthase family.</text>
</comment>
<dbReference type="InterPro" id="IPR033749">
    <property type="entry name" value="Polyprenyl_synt_CS"/>
</dbReference>
<dbReference type="Proteomes" id="UP000655589">
    <property type="component" value="Unassembled WGS sequence"/>
</dbReference>
<dbReference type="GO" id="GO:0008299">
    <property type="term" value="P:isoprenoid biosynthetic process"/>
    <property type="evidence" value="ECO:0007669"/>
    <property type="project" value="InterPro"/>
</dbReference>
<keyword evidence="3 6" id="KW-0808">Transferase</keyword>
<comment type="cofactor">
    <cofactor evidence="1">
        <name>Mg(2+)</name>
        <dbReference type="ChEBI" id="CHEBI:18420"/>
    </cofactor>
</comment>
<comment type="caution">
    <text evidence="7">The sequence shown here is derived from an EMBL/GenBank/DDBJ whole genome shotgun (WGS) entry which is preliminary data.</text>
</comment>
<reference evidence="7" key="2">
    <citation type="submission" date="2020-09" db="EMBL/GenBank/DDBJ databases">
        <authorList>
            <person name="Sun Q."/>
            <person name="Ohkuma M."/>
        </authorList>
    </citation>
    <scope>NUCLEOTIDE SEQUENCE</scope>
    <source>
        <strain evidence="7">JCM 3051</strain>
    </source>
</reference>
<dbReference type="GO" id="GO:0046872">
    <property type="term" value="F:metal ion binding"/>
    <property type="evidence" value="ECO:0007669"/>
    <property type="project" value="UniProtKB-KW"/>
</dbReference>
<sequence>MTELVARDAVDAVDAVLTELFEDRIARASRYADHYALLWQRLARSIEGGKRLRPRLVLDTHRAFGDPHPRDATLAAAAFELLHNALLLHDDVIDRDVSRRGRPNLSGEFAADARAAGLPQRAATAWGESSGVLAGDLLLSATSTVLARVASPARAALTDLVDECLFRAAAGEHADVAFGLGTAPASPERLLRMMEDKTGGYSFAAPLRAGALLAGAGPDIDADLEQVGTSLGVLYQLRDDLLGVFGDPARTGKSVTGDLREGKRTLLVAFAEGHPEWTAVRHLWGAPDLTDDDAATLRTALEASGAREATEQLVASRLLEIADLVGRTALPTPLRHHVITLAHRLAERDS</sequence>
<dbReference type="InterPro" id="IPR000092">
    <property type="entry name" value="Polyprenyl_synt"/>
</dbReference>
<dbReference type="PROSITE" id="PS00444">
    <property type="entry name" value="POLYPRENYL_SYNTHASE_2"/>
    <property type="match status" value="1"/>
</dbReference>
<gene>
    <name evidence="7" type="ORF">GCM10010102_11900</name>
</gene>
<dbReference type="GO" id="GO:0004659">
    <property type="term" value="F:prenyltransferase activity"/>
    <property type="evidence" value="ECO:0007669"/>
    <property type="project" value="InterPro"/>
</dbReference>
<evidence type="ECO:0000256" key="1">
    <source>
        <dbReference type="ARBA" id="ARBA00001946"/>
    </source>
</evidence>
<dbReference type="SUPFAM" id="SSF48576">
    <property type="entry name" value="Terpenoid synthases"/>
    <property type="match status" value="1"/>
</dbReference>
<dbReference type="Gene3D" id="1.10.600.10">
    <property type="entry name" value="Farnesyl Diphosphate Synthase"/>
    <property type="match status" value="1"/>
</dbReference>
<dbReference type="InterPro" id="IPR008949">
    <property type="entry name" value="Isoprenoid_synthase_dom_sf"/>
</dbReference>
<keyword evidence="4" id="KW-0479">Metal-binding</keyword>